<accession>A0A2A9CU50</accession>
<evidence type="ECO:0000256" key="3">
    <source>
        <dbReference type="ARBA" id="ARBA00022842"/>
    </source>
</evidence>
<comment type="caution">
    <text evidence="8">The sequence shown here is derived from an EMBL/GenBank/DDBJ whole genome shotgun (WGS) entry which is preliminary data.</text>
</comment>
<dbReference type="OrthoDB" id="9791859at2"/>
<comment type="cofactor">
    <cofactor evidence="6">
        <name>Mg(2+)</name>
        <dbReference type="ChEBI" id="CHEBI:18420"/>
    </cofactor>
    <cofactor evidence="6">
        <name>Mn(2+)</name>
        <dbReference type="ChEBI" id="CHEBI:29035"/>
    </cofactor>
</comment>
<dbReference type="PANTHER" id="PTHR42916:SF1">
    <property type="entry name" value="PROTEIN PHYLLO, CHLOROPLASTIC"/>
    <property type="match status" value="1"/>
</dbReference>
<keyword evidence="3 6" id="KW-0460">Magnesium</keyword>
<evidence type="ECO:0000313" key="9">
    <source>
        <dbReference type="Proteomes" id="UP000226079"/>
    </source>
</evidence>
<keyword evidence="5 6" id="KW-0464">Manganese</keyword>
<gene>
    <name evidence="6" type="primary">menD</name>
    <name evidence="8" type="ORF">ATK74_1639</name>
</gene>
<dbReference type="PANTHER" id="PTHR42916">
    <property type="entry name" value="2-SUCCINYL-5-ENOLPYRUVYL-6-HYDROXY-3-CYCLOHEXENE-1-CARBOXYLATE SYNTHASE"/>
    <property type="match status" value="1"/>
</dbReference>
<dbReference type="GO" id="GO:0030145">
    <property type="term" value="F:manganese ion binding"/>
    <property type="evidence" value="ECO:0007669"/>
    <property type="project" value="UniProtKB-UniRule"/>
</dbReference>
<dbReference type="Proteomes" id="UP000226079">
    <property type="component" value="Unassembled WGS sequence"/>
</dbReference>
<comment type="subunit">
    <text evidence="6">Homodimer.</text>
</comment>
<dbReference type="UniPathway" id="UPA00079"/>
<evidence type="ECO:0000256" key="4">
    <source>
        <dbReference type="ARBA" id="ARBA00023052"/>
    </source>
</evidence>
<organism evidence="8 9">
    <name type="scientific">Propionicimonas paludicola</name>
    <dbReference type="NCBI Taxonomy" id="185243"/>
    <lineage>
        <taxon>Bacteria</taxon>
        <taxon>Bacillati</taxon>
        <taxon>Actinomycetota</taxon>
        <taxon>Actinomycetes</taxon>
        <taxon>Propionibacteriales</taxon>
        <taxon>Nocardioidaceae</taxon>
        <taxon>Propionicimonas</taxon>
    </lineage>
</organism>
<dbReference type="Pfam" id="PF02776">
    <property type="entry name" value="TPP_enzyme_N"/>
    <property type="match status" value="1"/>
</dbReference>
<dbReference type="GO" id="GO:0009234">
    <property type="term" value="P:menaquinone biosynthetic process"/>
    <property type="evidence" value="ECO:0007669"/>
    <property type="project" value="UniProtKB-UniRule"/>
</dbReference>
<keyword evidence="1 6" id="KW-0808">Transferase</keyword>
<evidence type="ECO:0000256" key="6">
    <source>
        <dbReference type="HAMAP-Rule" id="MF_01659"/>
    </source>
</evidence>
<dbReference type="HAMAP" id="MF_01659">
    <property type="entry name" value="MenD"/>
    <property type="match status" value="1"/>
</dbReference>
<evidence type="ECO:0000256" key="2">
    <source>
        <dbReference type="ARBA" id="ARBA00022723"/>
    </source>
</evidence>
<evidence type="ECO:0000259" key="7">
    <source>
        <dbReference type="Pfam" id="PF02776"/>
    </source>
</evidence>
<evidence type="ECO:0000313" key="8">
    <source>
        <dbReference type="EMBL" id="PFG17079.1"/>
    </source>
</evidence>
<comment type="cofactor">
    <cofactor evidence="6">
        <name>thiamine diphosphate</name>
        <dbReference type="ChEBI" id="CHEBI:58937"/>
    </cofactor>
    <text evidence="6">Binds 1 thiamine pyrophosphate per subunit.</text>
</comment>
<dbReference type="NCBIfam" id="TIGR00173">
    <property type="entry name" value="menD"/>
    <property type="match status" value="1"/>
</dbReference>
<dbReference type="InterPro" id="IPR004433">
    <property type="entry name" value="MenaQ_synth_MenD"/>
</dbReference>
<dbReference type="PIRSF" id="PIRSF004983">
    <property type="entry name" value="MenD"/>
    <property type="match status" value="1"/>
</dbReference>
<dbReference type="Gene3D" id="3.40.50.970">
    <property type="match status" value="2"/>
</dbReference>
<dbReference type="SUPFAM" id="SSF52518">
    <property type="entry name" value="Thiamin diphosphate-binding fold (THDP-binding)"/>
    <property type="match status" value="2"/>
</dbReference>
<dbReference type="EMBL" id="PDJC01000001">
    <property type="protein sequence ID" value="PFG17079.1"/>
    <property type="molecule type" value="Genomic_DNA"/>
</dbReference>
<comment type="similarity">
    <text evidence="6">Belongs to the TPP enzyme family. MenD subfamily.</text>
</comment>
<dbReference type="GO" id="GO:0070204">
    <property type="term" value="F:2-succinyl-5-enolpyruvyl-6-hydroxy-3-cyclohexene-1-carboxylic-acid synthase activity"/>
    <property type="evidence" value="ECO:0007669"/>
    <property type="project" value="UniProtKB-UniRule"/>
</dbReference>
<dbReference type="InterPro" id="IPR029061">
    <property type="entry name" value="THDP-binding"/>
</dbReference>
<dbReference type="RefSeq" id="WP_098460545.1">
    <property type="nucleotide sequence ID" value="NZ_PDJC01000001.1"/>
</dbReference>
<evidence type="ECO:0000256" key="5">
    <source>
        <dbReference type="ARBA" id="ARBA00023211"/>
    </source>
</evidence>
<dbReference type="InterPro" id="IPR012001">
    <property type="entry name" value="Thiamin_PyroP_enz_TPP-bd_dom"/>
</dbReference>
<evidence type="ECO:0000256" key="1">
    <source>
        <dbReference type="ARBA" id="ARBA00022679"/>
    </source>
</evidence>
<dbReference type="EC" id="2.2.1.9" evidence="6"/>
<comment type="catalytic activity">
    <reaction evidence="6">
        <text>isochorismate + 2-oxoglutarate + H(+) = 5-enolpyruvoyl-6-hydroxy-2-succinyl-cyclohex-3-ene-1-carboxylate + CO2</text>
        <dbReference type="Rhea" id="RHEA:25593"/>
        <dbReference type="ChEBI" id="CHEBI:15378"/>
        <dbReference type="ChEBI" id="CHEBI:16526"/>
        <dbReference type="ChEBI" id="CHEBI:16810"/>
        <dbReference type="ChEBI" id="CHEBI:29780"/>
        <dbReference type="ChEBI" id="CHEBI:58818"/>
        <dbReference type="EC" id="2.2.1.9"/>
    </reaction>
</comment>
<dbReference type="GO" id="GO:0030976">
    <property type="term" value="F:thiamine pyrophosphate binding"/>
    <property type="evidence" value="ECO:0007669"/>
    <property type="project" value="UniProtKB-UniRule"/>
</dbReference>
<sequence length="543" mass="54827">MSDSYACAEAVLTQLVAQGVRELVLCPGSRSAPLALVAQAADRAGAVRLHVRVDERTAGFLALGLAKAGRGPAAVITTSGTAVANLAPAVLEAHHSAVPLIVVTADRPASLVGFGANQTTEQADLFTGFVRYRARVASSAPAASWQAQAARAAVLAEGALGGDPGPVHLNVELGVPLVPSAGPRAWPAALPAPLVTPGRSIAQPVALPGTPRTVVLAGDASPSVGAAARALAESCGLPLLAEPSSNARSGPNAIRTARLLLGTDLGAAIQRVLVFGRPTLSRPVSALLARPDVEIVVVSDRSDFPDPGWQARLVAPAVTVEPGPAEWLAAWQAADALRQEHVTATLAEVGTLTGPELADRVVASVPSDALLILASSNPIRDADLASIRPDALLSYANRGLSGIDGTISTAIGLCLAGGRPGVLLCGDLAFTHDVGALAIGSDEPRPELRIVVADDAGGSIFATLEYGAPAFAQAFERVFATPTGLDPVTLAGGYGVPARRIDPDDLAAALAAPISGLEVLVVGLDRTGRADLDARLAAGPSAG</sequence>
<proteinExistence type="inferred from homology"/>
<comment type="function">
    <text evidence="6">Catalyzes the thiamine diphosphate-dependent decarboxylation of 2-oxoglutarate and the subsequent addition of the resulting succinic semialdehyde-thiamine pyrophosphate anion to isochorismate to yield 2-succinyl-5-enolpyruvyl-6-hydroxy-3-cyclohexene-1-carboxylate (SEPHCHC).</text>
</comment>
<protein>
    <recommendedName>
        <fullName evidence="6">2-succinyl-5-enolpyruvyl-6-hydroxy-3-cyclohexene-1-carboxylate synthase</fullName>
        <shortName evidence="6">SEPHCHC synthase</shortName>
        <ecNumber evidence="6">2.2.1.9</ecNumber>
    </recommendedName>
    <alternativeName>
        <fullName evidence="6">Menaquinone biosynthesis protein MenD</fullName>
    </alternativeName>
</protein>
<dbReference type="CDD" id="cd07037">
    <property type="entry name" value="TPP_PYR_MenD"/>
    <property type="match status" value="1"/>
</dbReference>
<comment type="pathway">
    <text evidence="6">Quinol/quinone metabolism; 1,4-dihydroxy-2-naphthoate biosynthesis; 1,4-dihydroxy-2-naphthoate from chorismate: step 2/7.</text>
</comment>
<name>A0A2A9CU50_9ACTN</name>
<comment type="pathway">
    <text evidence="6">Quinol/quinone metabolism; menaquinone biosynthesis.</text>
</comment>
<keyword evidence="4 6" id="KW-0786">Thiamine pyrophosphate</keyword>
<dbReference type="Gene3D" id="3.40.50.1220">
    <property type="entry name" value="TPP-binding domain"/>
    <property type="match status" value="1"/>
</dbReference>
<keyword evidence="9" id="KW-1185">Reference proteome</keyword>
<reference evidence="8 9" key="1">
    <citation type="submission" date="2017-10" db="EMBL/GenBank/DDBJ databases">
        <title>Sequencing the genomes of 1000 actinobacteria strains.</title>
        <authorList>
            <person name="Klenk H.-P."/>
        </authorList>
    </citation>
    <scope>NUCLEOTIDE SEQUENCE [LARGE SCALE GENOMIC DNA]</scope>
    <source>
        <strain evidence="8 9">DSM 15597</strain>
    </source>
</reference>
<dbReference type="AlphaFoldDB" id="A0A2A9CU50"/>
<dbReference type="GO" id="GO:0000287">
    <property type="term" value="F:magnesium ion binding"/>
    <property type="evidence" value="ECO:0007669"/>
    <property type="project" value="UniProtKB-UniRule"/>
</dbReference>
<dbReference type="UniPathway" id="UPA01057">
    <property type="reaction ID" value="UER00164"/>
</dbReference>
<feature type="domain" description="Thiamine pyrophosphate enzyme N-terminal TPP-binding" evidence="7">
    <location>
        <begin position="8"/>
        <end position="119"/>
    </location>
</feature>
<keyword evidence="6" id="KW-0474">Menaquinone biosynthesis</keyword>
<keyword evidence="2 6" id="KW-0479">Metal-binding</keyword>